<keyword evidence="2" id="KW-1185">Reference proteome</keyword>
<gene>
    <name evidence="1" type="ORF">ACH47X_04220</name>
</gene>
<accession>A0ABW7XF13</accession>
<organism evidence="1 2">
    <name type="scientific">Promicromonospora kroppenstedtii</name>
    <dbReference type="NCBI Taxonomy" id="440482"/>
    <lineage>
        <taxon>Bacteria</taxon>
        <taxon>Bacillati</taxon>
        <taxon>Actinomycetota</taxon>
        <taxon>Actinomycetes</taxon>
        <taxon>Micrococcales</taxon>
        <taxon>Promicromonosporaceae</taxon>
        <taxon>Promicromonospora</taxon>
    </lineage>
</organism>
<reference evidence="1 2" key="1">
    <citation type="submission" date="2024-10" db="EMBL/GenBank/DDBJ databases">
        <title>The Natural Products Discovery Center: Release of the First 8490 Sequenced Strains for Exploring Actinobacteria Biosynthetic Diversity.</title>
        <authorList>
            <person name="Kalkreuter E."/>
            <person name="Kautsar S.A."/>
            <person name="Yang D."/>
            <person name="Bader C.D."/>
            <person name="Teijaro C.N."/>
            <person name="Fluegel L."/>
            <person name="Davis C.M."/>
            <person name="Simpson J.R."/>
            <person name="Lauterbach L."/>
            <person name="Steele A.D."/>
            <person name="Gui C."/>
            <person name="Meng S."/>
            <person name="Li G."/>
            <person name="Viehrig K."/>
            <person name="Ye F."/>
            <person name="Su P."/>
            <person name="Kiefer A.F."/>
            <person name="Nichols A."/>
            <person name="Cepeda A.J."/>
            <person name="Yan W."/>
            <person name="Fan B."/>
            <person name="Jiang Y."/>
            <person name="Adhikari A."/>
            <person name="Zheng C.-J."/>
            <person name="Schuster L."/>
            <person name="Cowan T.M."/>
            <person name="Smanski M.J."/>
            <person name="Chevrette M.G."/>
            <person name="De Carvalho L.P.S."/>
            <person name="Shen B."/>
        </authorList>
    </citation>
    <scope>NUCLEOTIDE SEQUENCE [LARGE SCALE GENOMIC DNA]</scope>
    <source>
        <strain evidence="1 2">NPDC019481</strain>
    </source>
</reference>
<proteinExistence type="predicted"/>
<comment type="caution">
    <text evidence="1">The sequence shown here is derived from an EMBL/GenBank/DDBJ whole genome shotgun (WGS) entry which is preliminary data.</text>
</comment>
<evidence type="ECO:0000313" key="1">
    <source>
        <dbReference type="EMBL" id="MFI2486088.1"/>
    </source>
</evidence>
<dbReference type="EMBL" id="JBIRYI010000002">
    <property type="protein sequence ID" value="MFI2486088.1"/>
    <property type="molecule type" value="Genomic_DNA"/>
</dbReference>
<evidence type="ECO:0000313" key="2">
    <source>
        <dbReference type="Proteomes" id="UP001611580"/>
    </source>
</evidence>
<evidence type="ECO:0008006" key="3">
    <source>
        <dbReference type="Google" id="ProtNLM"/>
    </source>
</evidence>
<dbReference type="Proteomes" id="UP001611580">
    <property type="component" value="Unassembled WGS sequence"/>
</dbReference>
<name>A0ABW7XF13_9MICO</name>
<dbReference type="RefSeq" id="WP_397401706.1">
    <property type="nucleotide sequence ID" value="NZ_JBIRYI010000002.1"/>
</dbReference>
<sequence length="40" mass="4279">MSVTTALTLRVAEELPAAAAVTAHRRLEAGGVRGRMVLRF</sequence>
<protein>
    <recommendedName>
        <fullName evidence="3">Zinc-binding dehydrogenase</fullName>
    </recommendedName>
</protein>